<dbReference type="GO" id="GO:0031588">
    <property type="term" value="C:nucleotide-activated protein kinase complex"/>
    <property type="evidence" value="ECO:0007669"/>
    <property type="project" value="TreeGrafter"/>
</dbReference>
<dbReference type="InterPro" id="IPR050827">
    <property type="entry name" value="CRP1_MDG1_kinase"/>
</dbReference>
<dbReference type="AlphaFoldDB" id="A0A832I4M6"/>
<dbReference type="Pfam" id="PF16561">
    <property type="entry name" value="AMPK1_CBM"/>
    <property type="match status" value="1"/>
</dbReference>
<protein>
    <recommendedName>
        <fullName evidence="3">AMP-activated protein kinase glycogen-binding domain-containing protein</fullName>
    </recommendedName>
</protein>
<organism evidence="4">
    <name type="scientific">Eiseniibacteriota bacterium</name>
    <dbReference type="NCBI Taxonomy" id="2212470"/>
    <lineage>
        <taxon>Bacteria</taxon>
        <taxon>Candidatus Eiseniibacteriota</taxon>
    </lineage>
</organism>
<dbReference type="GO" id="GO:0005737">
    <property type="term" value="C:cytoplasm"/>
    <property type="evidence" value="ECO:0007669"/>
    <property type="project" value="TreeGrafter"/>
</dbReference>
<dbReference type="GO" id="GO:0019901">
    <property type="term" value="F:protein kinase binding"/>
    <property type="evidence" value="ECO:0007669"/>
    <property type="project" value="TreeGrafter"/>
</dbReference>
<gene>
    <name evidence="4" type="ORF">ENR23_07030</name>
</gene>
<keyword evidence="2" id="KW-0732">Signal</keyword>
<proteinExistence type="inferred from homology"/>
<dbReference type="CDD" id="cd02859">
    <property type="entry name" value="E_set_AMPKbeta_like_N"/>
    <property type="match status" value="1"/>
</dbReference>
<dbReference type="InterPro" id="IPR013783">
    <property type="entry name" value="Ig-like_fold"/>
</dbReference>
<dbReference type="InterPro" id="IPR014756">
    <property type="entry name" value="Ig_E-set"/>
</dbReference>
<evidence type="ECO:0000313" key="4">
    <source>
        <dbReference type="EMBL" id="HGZ43165.1"/>
    </source>
</evidence>
<comment type="similarity">
    <text evidence="1">Belongs to the 5'-AMP-activated protein kinase beta subunit family.</text>
</comment>
<feature type="chain" id="PRO_5032816065" description="AMP-activated protein kinase glycogen-binding domain-containing protein" evidence="2">
    <location>
        <begin position="33"/>
        <end position="784"/>
    </location>
</feature>
<evidence type="ECO:0000256" key="2">
    <source>
        <dbReference type="SAM" id="SignalP"/>
    </source>
</evidence>
<dbReference type="Gene3D" id="2.60.40.10">
    <property type="entry name" value="Immunoglobulins"/>
    <property type="match status" value="1"/>
</dbReference>
<feature type="domain" description="AMP-activated protein kinase glycogen-binding" evidence="3">
    <location>
        <begin position="49"/>
        <end position="115"/>
    </location>
</feature>
<name>A0A832I4M6_UNCEI</name>
<reference evidence="4" key="1">
    <citation type="journal article" date="2020" name="mSystems">
        <title>Genome- and Community-Level Interaction Insights into Carbon Utilization and Element Cycling Functions of Hydrothermarchaeota in Hydrothermal Sediment.</title>
        <authorList>
            <person name="Zhou Z."/>
            <person name="Liu Y."/>
            <person name="Xu W."/>
            <person name="Pan J."/>
            <person name="Luo Z.H."/>
            <person name="Li M."/>
        </authorList>
    </citation>
    <scope>NUCLEOTIDE SEQUENCE [LARGE SCALE GENOMIC DNA]</scope>
    <source>
        <strain evidence="4">SpSt-381</strain>
    </source>
</reference>
<accession>A0A832I4M6</accession>
<dbReference type="SUPFAM" id="SSF81296">
    <property type="entry name" value="E set domains"/>
    <property type="match status" value="1"/>
</dbReference>
<evidence type="ECO:0000259" key="3">
    <source>
        <dbReference type="Pfam" id="PF16561"/>
    </source>
</evidence>
<sequence>MTPTTLHRPAGRALGPVAALALLLAGAAAAWAAPHKADGGIRFTYLDPNAATVAWAGDFNGWNTSANPMTKGADGTWSVVLPLPPGTHAYKFVVDGQWIADPENGVTAGEYGNSVVTVGPDGALVQQRASSNTPYSPKLFVGGRIVGLYQSIYSGRFDRMELARPVLDFDLGMDVRFSDAMQGRVVLNVNPETEDVQDYRSRLNFKRGSLTVTRPAFTLRAYDSESIGTWDDPLRLVGDIGPFRHPWGYQRQGVQFITRPFGFDVEAMFSDNFSQDETNSDRFLGYRIDNFPTFTIDRPDYEGPDFVFEADPVGGALGLVQTERSGAGYAMRPRQTAKLQTMDVGDNGRLFGFGDNFEDVFAARARRALPGGWTVGLLGRTDRGFGLGRLVLAEPAADSTVRLLNALYNQQWFGGGVEAAWTPRPGVRLHAELLAGAKRMNFTNGSNELTVPLDSILSTRVVADRTAATTRNVDGTHVITDESVRWILGGAWTFAEGDITVRAELEREMHRYPAWTQEPIIPAGLPPTDAQRFETVFFQRASYLRADEDLENSMTVVRFAWDRNWRHYLNREVTTSLEIERTELNYDPRTSWEHQLWFPTGNFWLEGGGYRTGIDRLTVLGEDRALRLRPRVDVPWWSARNGRLAWLGTFSGIELSKAPRYAESIVQVGLDLTRTVRLQSDTRWVKYDAPTLGLGSGWVNQFTEAVVRVAPGIEVAFGLGIDPWVLDPNTNEYAYIGRDVYLNDRNMSAYFAETNYLSLAPMIRSAEQALQDERRVQLEAIVRF</sequence>
<dbReference type="PANTHER" id="PTHR10343:SF84">
    <property type="entry name" value="5'-AMP-ACTIVATED PROTEIN KINASE SUBUNIT BETA-1"/>
    <property type="match status" value="1"/>
</dbReference>
<dbReference type="GO" id="GO:0007165">
    <property type="term" value="P:signal transduction"/>
    <property type="evidence" value="ECO:0007669"/>
    <property type="project" value="TreeGrafter"/>
</dbReference>
<evidence type="ECO:0000256" key="1">
    <source>
        <dbReference type="ARBA" id="ARBA00010926"/>
    </source>
</evidence>
<dbReference type="InterPro" id="IPR032640">
    <property type="entry name" value="AMPK1_CBM"/>
</dbReference>
<feature type="signal peptide" evidence="2">
    <location>
        <begin position="1"/>
        <end position="32"/>
    </location>
</feature>
<dbReference type="EMBL" id="DSQF01000012">
    <property type="protein sequence ID" value="HGZ43165.1"/>
    <property type="molecule type" value="Genomic_DNA"/>
</dbReference>
<comment type="caution">
    <text evidence="4">The sequence shown here is derived from an EMBL/GenBank/DDBJ whole genome shotgun (WGS) entry which is preliminary data.</text>
</comment>
<dbReference type="PANTHER" id="PTHR10343">
    <property type="entry name" value="5'-AMP-ACTIVATED PROTEIN KINASE , BETA SUBUNIT"/>
    <property type="match status" value="1"/>
</dbReference>